<name>A0A3E2GY52_SCYLI</name>
<dbReference type="PANTHER" id="PTHR12110:SF21">
    <property type="entry name" value="XYLOSE ISOMERASE-LIKE TIM BARREL DOMAIN-CONTAINING PROTEIN"/>
    <property type="match status" value="1"/>
</dbReference>
<feature type="non-terminal residue" evidence="2">
    <location>
        <position position="1"/>
    </location>
</feature>
<gene>
    <name evidence="2" type="ORF">B7463_g10262</name>
</gene>
<dbReference type="STRING" id="5539.A0A3E2GY52"/>
<dbReference type="InterPro" id="IPR013022">
    <property type="entry name" value="Xyl_isomerase-like_TIM-brl"/>
</dbReference>
<feature type="non-terminal residue" evidence="2">
    <location>
        <position position="345"/>
    </location>
</feature>
<protein>
    <recommendedName>
        <fullName evidence="1">Xylose isomerase-like TIM barrel domain-containing protein</fullName>
    </recommendedName>
</protein>
<organism evidence="2 3">
    <name type="scientific">Scytalidium lignicola</name>
    <name type="common">Hyphomycete</name>
    <dbReference type="NCBI Taxonomy" id="5539"/>
    <lineage>
        <taxon>Eukaryota</taxon>
        <taxon>Fungi</taxon>
        <taxon>Dikarya</taxon>
        <taxon>Ascomycota</taxon>
        <taxon>Pezizomycotina</taxon>
        <taxon>Leotiomycetes</taxon>
        <taxon>Leotiomycetes incertae sedis</taxon>
        <taxon>Scytalidium</taxon>
    </lineage>
</organism>
<dbReference type="PANTHER" id="PTHR12110">
    <property type="entry name" value="HYDROXYPYRUVATE ISOMERASE"/>
    <property type="match status" value="1"/>
</dbReference>
<evidence type="ECO:0000259" key="1">
    <source>
        <dbReference type="Pfam" id="PF01261"/>
    </source>
</evidence>
<evidence type="ECO:0000313" key="3">
    <source>
        <dbReference type="Proteomes" id="UP000258309"/>
    </source>
</evidence>
<dbReference type="InterPro" id="IPR036237">
    <property type="entry name" value="Xyl_isomerase-like_sf"/>
</dbReference>
<dbReference type="Proteomes" id="UP000258309">
    <property type="component" value="Unassembled WGS sequence"/>
</dbReference>
<dbReference type="OrthoDB" id="5360893at2759"/>
<comment type="caution">
    <text evidence="2">The sequence shown here is derived from an EMBL/GenBank/DDBJ whole genome shotgun (WGS) entry which is preliminary data.</text>
</comment>
<dbReference type="Pfam" id="PF01261">
    <property type="entry name" value="AP_endonuc_2"/>
    <property type="match status" value="1"/>
</dbReference>
<dbReference type="EMBL" id="NCSJ02000286">
    <property type="protein sequence ID" value="RFU26074.1"/>
    <property type="molecule type" value="Genomic_DNA"/>
</dbReference>
<dbReference type="AlphaFoldDB" id="A0A3E2GY52"/>
<dbReference type="Gene3D" id="3.20.20.150">
    <property type="entry name" value="Divalent-metal-dependent TIM barrel enzymes"/>
    <property type="match status" value="1"/>
</dbReference>
<dbReference type="OMA" id="MASWREI"/>
<keyword evidence="3" id="KW-1185">Reference proteome</keyword>
<dbReference type="InterPro" id="IPR050312">
    <property type="entry name" value="IolE/XylAMocC-like"/>
</dbReference>
<reference evidence="2 3" key="1">
    <citation type="submission" date="2018-05" db="EMBL/GenBank/DDBJ databases">
        <title>Draft genome sequence of Scytalidium lignicola DSM 105466, a ubiquitous saprotrophic fungus.</title>
        <authorList>
            <person name="Buettner E."/>
            <person name="Gebauer A.M."/>
            <person name="Hofrichter M."/>
            <person name="Liers C."/>
            <person name="Kellner H."/>
        </authorList>
    </citation>
    <scope>NUCLEOTIDE SEQUENCE [LARGE SCALE GENOMIC DNA]</scope>
    <source>
        <strain evidence="2 3">DSM 105466</strain>
    </source>
</reference>
<proteinExistence type="predicted"/>
<feature type="domain" description="Xylose isomerase-like TIM barrel" evidence="1">
    <location>
        <begin position="26"/>
        <end position="326"/>
    </location>
</feature>
<dbReference type="SUPFAM" id="SSF51658">
    <property type="entry name" value="Xylose isomerase-like"/>
    <property type="match status" value="1"/>
</dbReference>
<sequence>MARCKIAIATNSLGKSAAGHNIIRKLQAAKAHGFDGVEVAIECLEAHAASFVRETSRANRLRAAATDVFLNATTLSLEIIALNPFGAYDGLIDPLEIEARLEEAELWMQLCMLMRVSIFQIPSCIYPMPEAKITSDYNKIADNLRRLGRLAQKYGLVVAYEATAWGIHIDTWQQTRDIITLTGLPNVRYCLDTFHIAAKEAGDPFNAISPVRTDGLHRLRKSMDEMKRTVKASDIGYLQLSDASVADPEQKGYPIQDINQPPFMTQSRNCRMFPCEPPRYGGTLPALEVAKTIFEMGYTGWVSMEVFNTDLWDKRYSVPDEWASRGMTSWREIVSKCGLNCAHKL</sequence>
<accession>A0A3E2GY52</accession>
<evidence type="ECO:0000313" key="2">
    <source>
        <dbReference type="EMBL" id="RFU26074.1"/>
    </source>
</evidence>